<dbReference type="PROSITE" id="PS51186">
    <property type="entry name" value="GNAT"/>
    <property type="match status" value="1"/>
</dbReference>
<dbReference type="SUPFAM" id="SSF55729">
    <property type="entry name" value="Acyl-CoA N-acyltransferases (Nat)"/>
    <property type="match status" value="1"/>
</dbReference>
<gene>
    <name evidence="2" type="ORF">I2H31_15215</name>
</gene>
<protein>
    <submittedName>
        <fullName evidence="2">GNAT family N-acetyltransferase</fullName>
    </submittedName>
</protein>
<evidence type="ECO:0000313" key="3">
    <source>
        <dbReference type="Proteomes" id="UP000618931"/>
    </source>
</evidence>
<evidence type="ECO:0000259" key="1">
    <source>
        <dbReference type="PROSITE" id="PS51186"/>
    </source>
</evidence>
<dbReference type="RefSeq" id="WP_196293895.1">
    <property type="nucleotide sequence ID" value="NZ_JADQDM010000007.1"/>
</dbReference>
<proteinExistence type="predicted"/>
<accession>A0ABS0I660</accession>
<dbReference type="InterPro" id="IPR016181">
    <property type="entry name" value="Acyl_CoA_acyltransferase"/>
</dbReference>
<feature type="domain" description="N-acetyltransferase" evidence="1">
    <location>
        <begin position="4"/>
        <end position="143"/>
    </location>
</feature>
<keyword evidence="3" id="KW-1185">Reference proteome</keyword>
<reference evidence="2 3" key="1">
    <citation type="submission" date="2020-11" db="EMBL/GenBank/DDBJ databases">
        <authorList>
            <person name="Kim M.K."/>
        </authorList>
    </citation>
    <scope>NUCLEOTIDE SEQUENCE [LARGE SCALE GENOMIC DNA]</scope>
    <source>
        <strain evidence="2 3">BT662</strain>
    </source>
</reference>
<name>A0ABS0I660_9BACT</name>
<dbReference type="EMBL" id="JADQDM010000007">
    <property type="protein sequence ID" value="MBF9222453.1"/>
    <property type="molecule type" value="Genomic_DNA"/>
</dbReference>
<dbReference type="CDD" id="cd04301">
    <property type="entry name" value="NAT_SF"/>
    <property type="match status" value="1"/>
</dbReference>
<evidence type="ECO:0000313" key="2">
    <source>
        <dbReference type="EMBL" id="MBF9222453.1"/>
    </source>
</evidence>
<organism evidence="2 3">
    <name type="scientific">Hymenobacter ruricola</name>
    <dbReference type="NCBI Taxonomy" id="2791023"/>
    <lineage>
        <taxon>Bacteria</taxon>
        <taxon>Pseudomonadati</taxon>
        <taxon>Bacteroidota</taxon>
        <taxon>Cytophagia</taxon>
        <taxon>Cytophagales</taxon>
        <taxon>Hymenobacteraceae</taxon>
        <taxon>Hymenobacter</taxon>
    </lineage>
</organism>
<dbReference type="InterPro" id="IPR000182">
    <property type="entry name" value="GNAT_dom"/>
</dbReference>
<dbReference type="Gene3D" id="3.40.630.30">
    <property type="match status" value="1"/>
</dbReference>
<dbReference type="Pfam" id="PF13673">
    <property type="entry name" value="Acetyltransf_10"/>
    <property type="match status" value="1"/>
</dbReference>
<sequence length="143" mass="16160">MPASAYRITDLRDLDAAFTIREKVFQEEQGVPAAKEHDVHDRTDARHYLARAADGTPAGAARWRETENGVKLERFAVLPGFRNQEIGAALLHAVLADVQAELPEAVVYLNAQLRAVPFYERHGFKTEGEMFEEANIQHFKMVR</sequence>
<comment type="caution">
    <text evidence="2">The sequence shown here is derived from an EMBL/GenBank/DDBJ whole genome shotgun (WGS) entry which is preliminary data.</text>
</comment>
<dbReference type="Proteomes" id="UP000618931">
    <property type="component" value="Unassembled WGS sequence"/>
</dbReference>